<evidence type="ECO:0000256" key="3">
    <source>
        <dbReference type="ARBA" id="ARBA00022630"/>
    </source>
</evidence>
<dbReference type="InterPro" id="IPR050741">
    <property type="entry name" value="Acyl-CoA_dehydrogenase"/>
</dbReference>
<evidence type="ECO:0000259" key="6">
    <source>
        <dbReference type="Pfam" id="PF00441"/>
    </source>
</evidence>
<dbReference type="GO" id="GO:0050660">
    <property type="term" value="F:flavin adenine dinucleotide binding"/>
    <property type="evidence" value="ECO:0007669"/>
    <property type="project" value="TreeGrafter"/>
</dbReference>
<protein>
    <recommendedName>
        <fullName evidence="6">Acyl-CoA dehydrogenase/oxidase C-terminal domain-containing protein</fullName>
    </recommendedName>
</protein>
<dbReference type="AlphaFoldDB" id="A0A8C6ZPP9"/>
<evidence type="ECO:0000256" key="1">
    <source>
        <dbReference type="ARBA" id="ARBA00001974"/>
    </source>
</evidence>
<dbReference type="InterPro" id="IPR046373">
    <property type="entry name" value="Acyl-CoA_Oxase/DH_mid-dom_sf"/>
</dbReference>
<keyword evidence="4" id="KW-0274">FAD</keyword>
<evidence type="ECO:0000256" key="5">
    <source>
        <dbReference type="ARBA" id="ARBA00023002"/>
    </source>
</evidence>
<feature type="domain" description="Acyl-CoA dehydrogenase/oxidase C-terminal" evidence="6">
    <location>
        <begin position="47"/>
        <end position="160"/>
    </location>
</feature>
<dbReference type="Gene3D" id="1.20.140.10">
    <property type="entry name" value="Butyryl-CoA Dehydrogenase, subunit A, domain 3"/>
    <property type="match status" value="1"/>
</dbReference>
<dbReference type="InterPro" id="IPR009075">
    <property type="entry name" value="AcylCo_DH/oxidase_C"/>
</dbReference>
<evidence type="ECO:0000256" key="2">
    <source>
        <dbReference type="ARBA" id="ARBA00009347"/>
    </source>
</evidence>
<evidence type="ECO:0000313" key="7">
    <source>
        <dbReference type="Ensembl" id="ENSNPEP00000018926.1"/>
    </source>
</evidence>
<keyword evidence="8" id="KW-1185">Reference proteome</keyword>
<dbReference type="SUPFAM" id="SSF56645">
    <property type="entry name" value="Acyl-CoA dehydrogenase NM domain-like"/>
    <property type="match status" value="1"/>
</dbReference>
<comment type="cofactor">
    <cofactor evidence="1">
        <name>FAD</name>
        <dbReference type="ChEBI" id="CHEBI:57692"/>
    </cofactor>
</comment>
<dbReference type="Ensembl" id="ENSNPET00000019412.1">
    <property type="protein sequence ID" value="ENSNPEP00000018926.1"/>
    <property type="gene ID" value="ENSNPEG00000014103.1"/>
</dbReference>
<accession>A0A8C6ZPP9</accession>
<dbReference type="PANTHER" id="PTHR48083">
    <property type="entry name" value="MEDIUM-CHAIN SPECIFIC ACYL-COA DEHYDROGENASE, MITOCHONDRIAL-RELATED"/>
    <property type="match status" value="1"/>
</dbReference>
<dbReference type="GO" id="GO:0003995">
    <property type="term" value="F:acyl-CoA dehydrogenase activity"/>
    <property type="evidence" value="ECO:0007669"/>
    <property type="project" value="TreeGrafter"/>
</dbReference>
<reference evidence="7" key="2">
    <citation type="submission" date="2025-09" db="UniProtKB">
        <authorList>
            <consortium name="Ensembl"/>
        </authorList>
    </citation>
    <scope>IDENTIFICATION</scope>
</reference>
<name>A0A8C6ZPP9_NOTPE</name>
<sequence>MTFLIFFPSGIHITKKIDKLGMRSSDTAQIFFENVRVPSKNVIGEEGMGFTYQMLQFQEERLWGVATGKSSLALLGLAGTQEKAFGQPVLHNQAVHFRLAELATELPYLTNGGTNGSDVTKLASMAKLKAGRLAREVTDSCLQFWGGMGFSSEVLVSRFYSLLEIREKENIQQIHCNFSNFITRLFFQLLVYVFW</sequence>
<dbReference type="SUPFAM" id="SSF47203">
    <property type="entry name" value="Acyl-CoA dehydrogenase C-terminal domain-like"/>
    <property type="match status" value="1"/>
</dbReference>
<dbReference type="GO" id="GO:0005737">
    <property type="term" value="C:cytoplasm"/>
    <property type="evidence" value="ECO:0007669"/>
    <property type="project" value="TreeGrafter"/>
</dbReference>
<dbReference type="Gene3D" id="2.40.110.10">
    <property type="entry name" value="Butyryl-CoA Dehydrogenase, subunit A, domain 2"/>
    <property type="match status" value="1"/>
</dbReference>
<keyword evidence="3" id="KW-0285">Flavoprotein</keyword>
<evidence type="ECO:0000256" key="4">
    <source>
        <dbReference type="ARBA" id="ARBA00022827"/>
    </source>
</evidence>
<dbReference type="GO" id="GO:0033539">
    <property type="term" value="P:fatty acid beta-oxidation using acyl-CoA dehydrogenase"/>
    <property type="evidence" value="ECO:0007669"/>
    <property type="project" value="TreeGrafter"/>
</dbReference>
<proteinExistence type="inferred from homology"/>
<comment type="similarity">
    <text evidence="2">Belongs to the acyl-CoA dehydrogenase family.</text>
</comment>
<evidence type="ECO:0000313" key="8">
    <source>
        <dbReference type="Proteomes" id="UP000694420"/>
    </source>
</evidence>
<dbReference type="PANTHER" id="PTHR48083:SF6">
    <property type="entry name" value="ACYL-COA DEHYDROGENASE 6"/>
    <property type="match status" value="1"/>
</dbReference>
<dbReference type="InterPro" id="IPR009100">
    <property type="entry name" value="AcylCoA_DH/oxidase_NM_dom_sf"/>
</dbReference>
<dbReference type="Pfam" id="PF00441">
    <property type="entry name" value="Acyl-CoA_dh_1"/>
    <property type="match status" value="1"/>
</dbReference>
<organism evidence="7 8">
    <name type="scientific">Nothoprocta perdicaria</name>
    <name type="common">Chilean tinamou</name>
    <name type="synonym">Crypturus perdicarius</name>
    <dbReference type="NCBI Taxonomy" id="30464"/>
    <lineage>
        <taxon>Eukaryota</taxon>
        <taxon>Metazoa</taxon>
        <taxon>Chordata</taxon>
        <taxon>Craniata</taxon>
        <taxon>Vertebrata</taxon>
        <taxon>Euteleostomi</taxon>
        <taxon>Archelosauria</taxon>
        <taxon>Archosauria</taxon>
        <taxon>Dinosauria</taxon>
        <taxon>Saurischia</taxon>
        <taxon>Theropoda</taxon>
        <taxon>Coelurosauria</taxon>
        <taxon>Aves</taxon>
        <taxon>Palaeognathae</taxon>
        <taxon>Tinamiformes</taxon>
        <taxon>Tinamidae</taxon>
        <taxon>Nothoprocta</taxon>
    </lineage>
</organism>
<keyword evidence="5" id="KW-0560">Oxidoreductase</keyword>
<dbReference type="InterPro" id="IPR036250">
    <property type="entry name" value="AcylCo_DH-like_C"/>
</dbReference>
<dbReference type="Proteomes" id="UP000694420">
    <property type="component" value="Unplaced"/>
</dbReference>
<reference evidence="7" key="1">
    <citation type="submission" date="2025-08" db="UniProtKB">
        <authorList>
            <consortium name="Ensembl"/>
        </authorList>
    </citation>
    <scope>IDENTIFICATION</scope>
</reference>